<dbReference type="Proteomes" id="UP001519460">
    <property type="component" value="Unassembled WGS sequence"/>
</dbReference>
<organism evidence="4 5">
    <name type="scientific">Batillaria attramentaria</name>
    <dbReference type="NCBI Taxonomy" id="370345"/>
    <lineage>
        <taxon>Eukaryota</taxon>
        <taxon>Metazoa</taxon>
        <taxon>Spiralia</taxon>
        <taxon>Lophotrochozoa</taxon>
        <taxon>Mollusca</taxon>
        <taxon>Gastropoda</taxon>
        <taxon>Caenogastropoda</taxon>
        <taxon>Sorbeoconcha</taxon>
        <taxon>Cerithioidea</taxon>
        <taxon>Batillariidae</taxon>
        <taxon>Batillaria</taxon>
    </lineage>
</organism>
<dbReference type="EC" id="2.7.1.172" evidence="1"/>
<dbReference type="GO" id="GO:0016301">
    <property type="term" value="F:kinase activity"/>
    <property type="evidence" value="ECO:0007669"/>
    <property type="project" value="UniProtKB-UniRule"/>
</dbReference>
<protein>
    <recommendedName>
        <fullName evidence="1">protein-ribulosamine 3-kinase</fullName>
        <ecNumber evidence="1">2.7.1.172</ecNumber>
    </recommendedName>
</protein>
<dbReference type="PIRSF" id="PIRSF006221">
    <property type="entry name" value="Ketosamine-3-kinase"/>
    <property type="match status" value="1"/>
</dbReference>
<sequence>MEHLRDLETDIRRELADDSLKYVNDVTGGIVNRAALFRSQQTGQSFFVKYNAEEVAKRLFETERCSLQLLSNTGCVTVPKSVKMFQCSTGQGAVHILEHIPDLKPLTDFWPEFGQQIGRLHNYNMELLQKEKSQEKSVHSQGDTSGLSPVNKFGSSFEHFIGTFTPGQVWRDSWQELFVGDIMVPLVTGLVEKYSDRLLQEKWAWLQLYLHKVFDQVTITPAINHGDLCVANFGQTDKGPVLFDPSVQYADSQFDFVLSCMEDKFDDKFFKEYHKIVPRDARWDQTMLVYELFYNVVMWYHINDDKYRTGTHSSADRVKQMLQEKNI</sequence>
<name>A0ABD0M2Q1_9CAEN</name>
<comment type="similarity">
    <text evidence="3">Belongs to the fructosamine kinase family.</text>
</comment>
<gene>
    <name evidence="4" type="ORF">BaRGS_00003306</name>
</gene>
<keyword evidence="5" id="KW-1185">Reference proteome</keyword>
<comment type="caution">
    <text evidence="4">The sequence shown here is derived from an EMBL/GenBank/DDBJ whole genome shotgun (WGS) entry which is preliminary data.</text>
</comment>
<evidence type="ECO:0000256" key="3">
    <source>
        <dbReference type="PIRNR" id="PIRNR006221"/>
    </source>
</evidence>
<evidence type="ECO:0000313" key="5">
    <source>
        <dbReference type="Proteomes" id="UP001519460"/>
    </source>
</evidence>
<dbReference type="PANTHER" id="PTHR12149">
    <property type="entry name" value="FRUCTOSAMINE 3 KINASE-RELATED PROTEIN"/>
    <property type="match status" value="1"/>
</dbReference>
<proteinExistence type="inferred from homology"/>
<dbReference type="Gene3D" id="3.90.1200.10">
    <property type="match status" value="1"/>
</dbReference>
<dbReference type="PANTHER" id="PTHR12149:SF8">
    <property type="entry name" value="PROTEIN-RIBULOSAMINE 3-KINASE"/>
    <property type="match status" value="1"/>
</dbReference>
<dbReference type="EMBL" id="JACVVK020000010">
    <property type="protein sequence ID" value="KAK7505561.1"/>
    <property type="molecule type" value="Genomic_DNA"/>
</dbReference>
<dbReference type="AlphaFoldDB" id="A0ABD0M2Q1"/>
<dbReference type="InterPro" id="IPR016477">
    <property type="entry name" value="Fructo-/Ketosamine-3-kinase"/>
</dbReference>
<dbReference type="GO" id="GO:0102193">
    <property type="term" value="F:protein-ribulosamine 3-kinase activity"/>
    <property type="evidence" value="ECO:0007669"/>
    <property type="project" value="UniProtKB-EC"/>
</dbReference>
<comment type="catalytic activity">
    <reaction evidence="2">
        <text>N(6)-D-ribulosyl-L-lysyl-[protein] + ATP = N(6)-(3-O-phospho-D-ribulosyl)-L-lysyl-[protein] + ADP + H(+)</text>
        <dbReference type="Rhea" id="RHEA:48432"/>
        <dbReference type="Rhea" id="RHEA-COMP:12103"/>
        <dbReference type="Rhea" id="RHEA-COMP:12104"/>
        <dbReference type="ChEBI" id="CHEBI:15378"/>
        <dbReference type="ChEBI" id="CHEBI:30616"/>
        <dbReference type="ChEBI" id="CHEBI:90418"/>
        <dbReference type="ChEBI" id="CHEBI:90420"/>
        <dbReference type="ChEBI" id="CHEBI:456216"/>
        <dbReference type="EC" id="2.7.1.172"/>
    </reaction>
    <physiologicalReaction direction="left-to-right" evidence="2">
        <dbReference type="Rhea" id="RHEA:48433"/>
    </physiologicalReaction>
</comment>
<dbReference type="Gene3D" id="3.30.200.20">
    <property type="entry name" value="Phosphorylase Kinase, domain 1"/>
    <property type="match status" value="1"/>
</dbReference>
<evidence type="ECO:0000256" key="1">
    <source>
        <dbReference type="ARBA" id="ARBA00011961"/>
    </source>
</evidence>
<evidence type="ECO:0000313" key="4">
    <source>
        <dbReference type="EMBL" id="KAK7505561.1"/>
    </source>
</evidence>
<dbReference type="SUPFAM" id="SSF56112">
    <property type="entry name" value="Protein kinase-like (PK-like)"/>
    <property type="match status" value="1"/>
</dbReference>
<accession>A0ABD0M2Q1</accession>
<evidence type="ECO:0000256" key="2">
    <source>
        <dbReference type="ARBA" id="ARBA00048655"/>
    </source>
</evidence>
<reference evidence="4 5" key="1">
    <citation type="journal article" date="2023" name="Sci. Data">
        <title>Genome assembly of the Korean intertidal mud-creeper Batillaria attramentaria.</title>
        <authorList>
            <person name="Patra A.K."/>
            <person name="Ho P.T."/>
            <person name="Jun S."/>
            <person name="Lee S.J."/>
            <person name="Kim Y."/>
            <person name="Won Y.J."/>
        </authorList>
    </citation>
    <scope>NUCLEOTIDE SEQUENCE [LARGE SCALE GENOMIC DNA]</scope>
    <source>
        <strain evidence="4">Wonlab-2016</strain>
    </source>
</reference>
<keyword evidence="3" id="KW-0418">Kinase</keyword>
<keyword evidence="3" id="KW-0808">Transferase</keyword>
<dbReference type="InterPro" id="IPR011009">
    <property type="entry name" value="Kinase-like_dom_sf"/>
</dbReference>
<dbReference type="Pfam" id="PF03881">
    <property type="entry name" value="Fructosamin_kin"/>
    <property type="match status" value="1"/>
</dbReference>